<dbReference type="Pfam" id="PF00153">
    <property type="entry name" value="Mito_carr"/>
    <property type="match status" value="3"/>
</dbReference>
<feature type="region of interest" description="Disordered" evidence="11">
    <location>
        <begin position="1146"/>
        <end position="1183"/>
    </location>
</feature>
<keyword evidence="4 10" id="KW-0812">Transmembrane</keyword>
<protein>
    <submittedName>
        <fullName evidence="14">C6 zinc finger domain-containing protein</fullName>
    </submittedName>
</protein>
<dbReference type="PANTHER" id="PTHR45939:SF2">
    <property type="entry name" value="CARRIER PROTEIN, PUTATIVE (AFU_ORTHOLOGUE AFUA_2G13870)-RELATED"/>
    <property type="match status" value="1"/>
</dbReference>
<dbReference type="Gene3D" id="4.10.240.10">
    <property type="entry name" value="Zn(2)-C6 fungal-type DNA-binding domain"/>
    <property type="match status" value="1"/>
</dbReference>
<evidence type="ECO:0000313" key="15">
    <source>
        <dbReference type="Proteomes" id="UP001243330"/>
    </source>
</evidence>
<dbReference type="AlphaFoldDB" id="A0AAD9E8W0"/>
<evidence type="ECO:0000256" key="11">
    <source>
        <dbReference type="SAM" id="MobiDB-lite"/>
    </source>
</evidence>
<feature type="compositionally biased region" description="Low complexity" evidence="11">
    <location>
        <begin position="91"/>
        <end position="102"/>
    </location>
</feature>
<feature type="compositionally biased region" description="Basic and acidic residues" evidence="11">
    <location>
        <begin position="667"/>
        <end position="698"/>
    </location>
</feature>
<feature type="region of interest" description="Disordered" evidence="11">
    <location>
        <begin position="553"/>
        <end position="616"/>
    </location>
</feature>
<feature type="transmembrane region" description="Helical" evidence="12">
    <location>
        <begin position="1193"/>
        <end position="1215"/>
    </location>
</feature>
<dbReference type="InterPro" id="IPR018108">
    <property type="entry name" value="MCP_transmembrane"/>
</dbReference>
<evidence type="ECO:0000313" key="14">
    <source>
        <dbReference type="EMBL" id="KAK1839193.1"/>
    </source>
</evidence>
<keyword evidence="15" id="KW-1185">Reference proteome</keyword>
<evidence type="ECO:0000256" key="12">
    <source>
        <dbReference type="SAM" id="Phobius"/>
    </source>
</evidence>
<dbReference type="GO" id="GO:0000981">
    <property type="term" value="F:DNA-binding transcription factor activity, RNA polymerase II-specific"/>
    <property type="evidence" value="ECO:0007669"/>
    <property type="project" value="InterPro"/>
</dbReference>
<dbReference type="CDD" id="cd12148">
    <property type="entry name" value="fungal_TF_MHR"/>
    <property type="match status" value="1"/>
</dbReference>
<keyword evidence="7 12" id="KW-1133">Transmembrane helix</keyword>
<feature type="compositionally biased region" description="Basic and acidic residues" evidence="11">
    <location>
        <begin position="724"/>
        <end position="757"/>
    </location>
</feature>
<keyword evidence="6" id="KW-0496">Mitochondrion</keyword>
<dbReference type="InterPro" id="IPR023395">
    <property type="entry name" value="MCP_dom_sf"/>
</dbReference>
<feature type="compositionally biased region" description="Polar residues" evidence="11">
    <location>
        <begin position="72"/>
        <end position="81"/>
    </location>
</feature>
<comment type="caution">
    <text evidence="14">The sequence shown here is derived from an EMBL/GenBank/DDBJ whole genome shotgun (WGS) entry which is preliminary data.</text>
</comment>
<proteinExistence type="inferred from homology"/>
<dbReference type="SUPFAM" id="SSF57701">
    <property type="entry name" value="Zn2/Cys6 DNA-binding domain"/>
    <property type="match status" value="1"/>
</dbReference>
<feature type="repeat" description="Solcar" evidence="10">
    <location>
        <begin position="1016"/>
        <end position="1106"/>
    </location>
</feature>
<feature type="repeat" description="Solcar" evidence="10">
    <location>
        <begin position="1116"/>
        <end position="1239"/>
    </location>
</feature>
<evidence type="ECO:0000256" key="1">
    <source>
        <dbReference type="ARBA" id="ARBA00004141"/>
    </source>
</evidence>
<name>A0AAD9E8W0_9PEZI</name>
<feature type="region of interest" description="Disordered" evidence="11">
    <location>
        <begin position="785"/>
        <end position="810"/>
    </location>
</feature>
<evidence type="ECO:0000256" key="2">
    <source>
        <dbReference type="ARBA" id="ARBA00006375"/>
    </source>
</evidence>
<reference evidence="14" key="1">
    <citation type="submission" date="2023-01" db="EMBL/GenBank/DDBJ databases">
        <title>Colletotrichum chrysophilum M932 genome sequence.</title>
        <authorList>
            <person name="Baroncelli R."/>
        </authorList>
    </citation>
    <scope>NUCLEOTIDE SEQUENCE</scope>
    <source>
        <strain evidence="14">M932</strain>
    </source>
</reference>
<dbReference type="PROSITE" id="PS50920">
    <property type="entry name" value="SOLCAR"/>
    <property type="match status" value="3"/>
</dbReference>
<evidence type="ECO:0000256" key="10">
    <source>
        <dbReference type="PROSITE-ProRule" id="PRU00282"/>
    </source>
</evidence>
<dbReference type="CDD" id="cd00067">
    <property type="entry name" value="GAL4"/>
    <property type="match status" value="1"/>
</dbReference>
<keyword evidence="5" id="KW-0677">Repeat</keyword>
<feature type="transmembrane region" description="Helical" evidence="12">
    <location>
        <begin position="1080"/>
        <end position="1099"/>
    </location>
</feature>
<feature type="domain" description="Zn(2)-C6 fungal-type" evidence="13">
    <location>
        <begin position="10"/>
        <end position="38"/>
    </location>
</feature>
<keyword evidence="8 10" id="KW-0472">Membrane</keyword>
<dbReference type="GO" id="GO:0015217">
    <property type="term" value="F:ADP transmembrane transporter activity"/>
    <property type="evidence" value="ECO:0007669"/>
    <property type="project" value="TreeGrafter"/>
</dbReference>
<organism evidence="14 15">
    <name type="scientific">Colletotrichum chrysophilum</name>
    <dbReference type="NCBI Taxonomy" id="1836956"/>
    <lineage>
        <taxon>Eukaryota</taxon>
        <taxon>Fungi</taxon>
        <taxon>Dikarya</taxon>
        <taxon>Ascomycota</taxon>
        <taxon>Pezizomycotina</taxon>
        <taxon>Sordariomycetes</taxon>
        <taxon>Hypocreomycetidae</taxon>
        <taxon>Glomerellales</taxon>
        <taxon>Glomerellaceae</taxon>
        <taxon>Colletotrichum</taxon>
        <taxon>Colletotrichum gloeosporioides species complex</taxon>
    </lineage>
</organism>
<dbReference type="SUPFAM" id="SSF103506">
    <property type="entry name" value="Mitochondrial carrier"/>
    <property type="match status" value="1"/>
</dbReference>
<evidence type="ECO:0000256" key="3">
    <source>
        <dbReference type="ARBA" id="ARBA00022448"/>
    </source>
</evidence>
<evidence type="ECO:0000256" key="4">
    <source>
        <dbReference type="ARBA" id="ARBA00022692"/>
    </source>
</evidence>
<feature type="region of interest" description="Disordered" evidence="11">
    <location>
        <begin position="61"/>
        <end position="137"/>
    </location>
</feature>
<feature type="compositionally biased region" description="Acidic residues" evidence="11">
    <location>
        <begin position="797"/>
        <end position="810"/>
    </location>
</feature>
<evidence type="ECO:0000259" key="13">
    <source>
        <dbReference type="PROSITE" id="PS50048"/>
    </source>
</evidence>
<feature type="repeat" description="Solcar" evidence="10">
    <location>
        <begin position="912"/>
        <end position="1007"/>
    </location>
</feature>
<feature type="transmembrane region" description="Helical" evidence="12">
    <location>
        <begin position="1235"/>
        <end position="1253"/>
    </location>
</feature>
<feature type="region of interest" description="Disordered" evidence="11">
    <location>
        <begin position="661"/>
        <end position="768"/>
    </location>
</feature>
<evidence type="ECO:0000256" key="5">
    <source>
        <dbReference type="ARBA" id="ARBA00022737"/>
    </source>
</evidence>
<comment type="subcellular location">
    <subcellularLocation>
        <location evidence="1">Membrane</location>
        <topology evidence="1">Multi-pass membrane protein</topology>
    </subcellularLocation>
</comment>
<dbReference type="PROSITE" id="PS00463">
    <property type="entry name" value="ZN2_CY6_FUNGAL_1"/>
    <property type="match status" value="1"/>
</dbReference>
<sequence>MVYCGKASQGCQNCRTRRIKCDKVKPECSQCIRVGKKCPGYRDQLSLMFRDESKKVIKKAHAQWGVPEGSENENGSAILSMSTAPTPPSSSPAYSRKSSPTSGGNASRSGKASASPVSASVSPSSSHHSPGSVSPMVLPIVKQEPVRETSPLTIRVGPTLEEQGLQFYVNRYLVGHPDEVKSASDLASEPWVWHPALQDVMCAVGLAGLHNLTGNIEMMSMAREKYGSALRQTGKLIRPPHTPSIDVTMRAVVALAMFEFIPLHVAGMPMPPDFYDWVSYGSQLQMPFDLPSTDLAVLIARFVEISSFITNHVVSDGKPKTANVIQQLLELDADLSAWEAGLKGEWEYRVVHATHLPPKAVFQGEYHKYHDVWTARIWNYYRWARILVNQTLLDLANQNPVSSLSLLSAAARDKLLKLIRKLAKDTLVSAPTHWRHPVLDETAQVTVESPGGGGAGSAGLPALLFHLKVAGCAPGVPKECWEWSLAVIQTIWSDMGMLHARSMMEAMRAHEDTVHRTGAAGILADDCFHCGDLQPQRVTLPTVHQDDEQTIKVASKKDTKNQSNGPIKLKKPAPKYSKPGNWREGSVIDDDKKSKNSESASISVASPGPVVNPLDDNAREAFATGRPLEDSPDLQQCKHCKKSILKTAAKAHIAQCLRLKKEKAQRKKEAREARERAKEAAREEEARKADEDGDGKGEDDSDGDDDGAEKKAIGNKTAKKAAGKKTDGEAGKGKKRKADGDADKGPKQKKKKEEPKPKAPKPKVAGRSLPYDMLLAAYQKKNQAKQQKAALDANAPLEDEDEANAGPVDSDEETAAVMSALAHWNPQPVVPQSVLNPIKRQYQLARLHEQLQMATNGGRTNIFKVDYTHGSPSLHSDPRRRERPIFSHAESLVNLRIPPSAVPRTTMPAGVLEAFGHALAGATGTAFSTAAVYPLDLVTTRLKVQRQLRREDSISKKEQYRGVLDALKTVVTQEGVSALYTGLAQDIFKSVTDSFLFFLFYAYFKDTSRRARGSKLPAIEQLLVGALAGACARACTTPIANVVTRKQTSAMMEDQDDEHTLSIWRIMAAIRAENGIRGLWAGYSASLLLTINPSITFFLNDKLAKTLQPDSDEASYNTQTTFLFAAASKAIATTISYPLQTAKTRLQIRGSGGPSPRRSTDSAGRCFEKDPQSPASFGSNENRRSKLERMAEYSVLALIISIARAEGITALYAGLPGEVLKSFFSHGLTMVSKGIIHKLVLRFGIFIVIFLRSRSPAARSQMQRLRQMVLRLL</sequence>
<dbReference type="Pfam" id="PF00172">
    <property type="entry name" value="Zn_clus"/>
    <property type="match status" value="1"/>
</dbReference>
<evidence type="ECO:0000256" key="6">
    <source>
        <dbReference type="ARBA" id="ARBA00022792"/>
    </source>
</evidence>
<gene>
    <name evidence="14" type="ORF">CCHR01_18189</name>
</gene>
<feature type="compositionally biased region" description="Low complexity" evidence="11">
    <location>
        <begin position="785"/>
        <end position="795"/>
    </location>
</feature>
<dbReference type="PROSITE" id="PS50048">
    <property type="entry name" value="ZN2_CY6_FUNGAL_2"/>
    <property type="match status" value="1"/>
</dbReference>
<dbReference type="InterPro" id="IPR036864">
    <property type="entry name" value="Zn2-C6_fun-type_DNA-bd_sf"/>
</dbReference>
<dbReference type="Gene3D" id="1.50.40.10">
    <property type="entry name" value="Mitochondrial carrier domain"/>
    <property type="match status" value="1"/>
</dbReference>
<feature type="compositionally biased region" description="Low complexity" evidence="11">
    <location>
        <begin position="109"/>
        <end position="134"/>
    </location>
</feature>
<evidence type="ECO:0000256" key="9">
    <source>
        <dbReference type="ARBA" id="ARBA00023242"/>
    </source>
</evidence>
<dbReference type="InterPro" id="IPR052217">
    <property type="entry name" value="Mito/Peroxisomal_Carrier"/>
</dbReference>
<comment type="similarity">
    <text evidence="2">Belongs to the mitochondrial carrier (TC 2.A.29) family.</text>
</comment>
<keyword evidence="6" id="KW-0999">Mitochondrion inner membrane</keyword>
<keyword evidence="9" id="KW-0539">Nucleus</keyword>
<dbReference type="PANTHER" id="PTHR45939">
    <property type="entry name" value="PEROXISOMAL MEMBRANE PROTEIN PMP34-RELATED"/>
    <property type="match status" value="1"/>
</dbReference>
<evidence type="ECO:0000256" key="8">
    <source>
        <dbReference type="ARBA" id="ARBA00023136"/>
    </source>
</evidence>
<accession>A0AAD9E8W0</accession>
<dbReference type="EMBL" id="JAQOWY010000707">
    <property type="protein sequence ID" value="KAK1839193.1"/>
    <property type="molecule type" value="Genomic_DNA"/>
</dbReference>
<dbReference type="GO" id="GO:0016020">
    <property type="term" value="C:membrane"/>
    <property type="evidence" value="ECO:0007669"/>
    <property type="project" value="UniProtKB-SubCell"/>
</dbReference>
<evidence type="ECO:0000256" key="7">
    <source>
        <dbReference type="ARBA" id="ARBA00022989"/>
    </source>
</evidence>
<dbReference type="GO" id="GO:0008270">
    <property type="term" value="F:zinc ion binding"/>
    <property type="evidence" value="ECO:0007669"/>
    <property type="project" value="InterPro"/>
</dbReference>
<dbReference type="Proteomes" id="UP001243330">
    <property type="component" value="Unassembled WGS sequence"/>
</dbReference>
<keyword evidence="3" id="KW-0813">Transport</keyword>
<dbReference type="SMART" id="SM00066">
    <property type="entry name" value="GAL4"/>
    <property type="match status" value="1"/>
</dbReference>
<dbReference type="InterPro" id="IPR001138">
    <property type="entry name" value="Zn2Cys6_DnaBD"/>
</dbReference>